<reference evidence="1 2" key="1">
    <citation type="journal article" date="2003" name="Genome Res.">
        <title>Comparative genome analysis of Vibrio vulnificus, a marine pathogen.</title>
        <authorList>
            <person name="Chen C.Y."/>
            <person name="Wu K.M."/>
            <person name="Chang Y.C."/>
            <person name="Chang C.H."/>
            <person name="Tsai H.C."/>
            <person name="Liao T.L."/>
            <person name="Liu Y.M."/>
            <person name="Chen H.J."/>
            <person name="Shen A.B."/>
            <person name="Li J.C."/>
            <person name="Su T.L."/>
            <person name="Shao C.P."/>
            <person name="Lee C.T."/>
            <person name="Hor L.I."/>
            <person name="Tsai S.F."/>
        </authorList>
    </citation>
    <scope>NUCLEOTIDE SEQUENCE [LARGE SCALE GENOMIC DNA]</scope>
    <source>
        <strain evidence="1 2">YJ016</strain>
    </source>
</reference>
<proteinExistence type="predicted"/>
<dbReference type="EMBL" id="BA000037">
    <property type="protein sequence ID" value="BAC94584.1"/>
    <property type="molecule type" value="Genomic_DNA"/>
</dbReference>
<dbReference type="HOGENOM" id="CLU_117048_0_0_6"/>
<name>Q7MKH2_VIBVY</name>
<dbReference type="KEGG" id="vvy:VV1821"/>
<organism evidence="1 2">
    <name type="scientific">Vibrio vulnificus (strain YJ016)</name>
    <dbReference type="NCBI Taxonomy" id="196600"/>
    <lineage>
        <taxon>Bacteria</taxon>
        <taxon>Pseudomonadati</taxon>
        <taxon>Pseudomonadota</taxon>
        <taxon>Gammaproteobacteria</taxon>
        <taxon>Vibrionales</taxon>
        <taxon>Vibrionaceae</taxon>
        <taxon>Vibrio</taxon>
    </lineage>
</organism>
<gene>
    <name evidence="1" type="ordered locus">VV1821</name>
</gene>
<dbReference type="Proteomes" id="UP000002675">
    <property type="component" value="Chromosome I"/>
</dbReference>
<protein>
    <submittedName>
        <fullName evidence="1">Uncharacterized protein</fullName>
    </submittedName>
</protein>
<dbReference type="AlphaFoldDB" id="Q7MKH2"/>
<sequence length="200" mass="23288">MKYINKMKQIEIAEILKFSDSLESENSEQTYHKSYRYFVQYFADKSTFTEQELVIGANLTYGWMPTIMNFKASNFEDALHIVNKAKLAERISTDELVALKSLINNSLVGVSKLLHFINPSVYAIWDSRVCHFLLGTSYKHIIEKPDLYWEYLNLCERVSKDPAFKPIHSSFENSVKYKVSAFRVVEQLMFINSHTTVAKF</sequence>
<dbReference type="RefSeq" id="WP_011150396.1">
    <property type="nucleotide sequence ID" value="NC_005139.1"/>
</dbReference>
<evidence type="ECO:0000313" key="2">
    <source>
        <dbReference type="Proteomes" id="UP000002675"/>
    </source>
</evidence>
<evidence type="ECO:0000313" key="1">
    <source>
        <dbReference type="EMBL" id="BAC94584.1"/>
    </source>
</evidence>
<accession>Q7MKH2</accession>